<dbReference type="InterPro" id="IPR000667">
    <property type="entry name" value="Peptidase_S13"/>
</dbReference>
<comment type="caution">
    <text evidence="4">The sequence shown here is derived from an EMBL/GenBank/DDBJ whole genome shotgun (WGS) entry which is preliminary data.</text>
</comment>
<keyword evidence="2 4" id="KW-0378">Hydrolase</keyword>
<name>A0A3A4AVZ1_9ACTN</name>
<evidence type="ECO:0000256" key="2">
    <source>
        <dbReference type="ARBA" id="ARBA00022801"/>
    </source>
</evidence>
<gene>
    <name evidence="4" type="primary">dacB</name>
    <name evidence="4" type="ORF">D5H75_05855</name>
</gene>
<protein>
    <submittedName>
        <fullName evidence="4">D-alanyl-D-alanine carboxypeptidase/D-alanyl-D-alanine-endopeptidase</fullName>
        <ecNumber evidence="4">3.4.16.4</ecNumber>
    </submittedName>
</protein>
<dbReference type="EC" id="3.4.16.4" evidence="4"/>
<keyword evidence="4" id="KW-0121">Carboxypeptidase</keyword>
<dbReference type="PRINTS" id="PR00922">
    <property type="entry name" value="DADACBPTASE3"/>
</dbReference>
<proteinExistence type="inferred from homology"/>
<dbReference type="Proteomes" id="UP000265768">
    <property type="component" value="Unassembled WGS sequence"/>
</dbReference>
<dbReference type="InterPro" id="IPR012338">
    <property type="entry name" value="Beta-lactam/transpept-like"/>
</dbReference>
<dbReference type="PANTHER" id="PTHR30023:SF0">
    <property type="entry name" value="PENICILLIN-SENSITIVE CARBOXYPEPTIDASE A"/>
    <property type="match status" value="1"/>
</dbReference>
<accession>A0A3A4AVZ1</accession>
<sequence length="516" mass="53554">MRSLPRVLAALAAAGALLAGPWAPVSGERAGPASLRQDLDRILADPRLATARAGVVVRAAGSGEVLYERDASALMTPASNEKLLTAAAAFAILGPGHRFRTAVLAAGERDGSALRGDLVLKGTGDPTATARAYDELAAKTAASGVRTVRGRLVADDTWFDDVRLGPFWAWDDEPYAYSAPISALTVSPDEDYDAGAVIVTVRPGAAGRPARVTLTPETGAVRIVNRATTGGTGSSITVDRAHGSAAITVSGSIAPGSPEVKRYMSVWDPTAYAADVFRRALARHGVRITGPTVRRAAPAGASELAARESAPLSAVAVPYLKLSNNMIAEILVKSMGRKAEGAGTWAAGLRAMEGYLRGRGLTGLRATDGSGLSRADLVSPAHLARLLEAARSEPWFPAFLAALPVAGDEDRLTGGTLRSRMRGTPAAGNARAKTGTLTSVSSLSGYVRSAGGEDLIFSIMLNHHLTAAPRDVEDAIAVRLARFRRDEPAGGALTPRAPLRTAPGTAHVECAWVKSC</sequence>
<keyword evidence="3" id="KW-0732">Signal</keyword>
<dbReference type="EMBL" id="QZEY01000002">
    <property type="protein sequence ID" value="RJL34035.1"/>
    <property type="molecule type" value="Genomic_DNA"/>
</dbReference>
<dbReference type="Pfam" id="PF02113">
    <property type="entry name" value="Peptidase_S13"/>
    <property type="match status" value="1"/>
</dbReference>
<evidence type="ECO:0000313" key="5">
    <source>
        <dbReference type="Proteomes" id="UP000265768"/>
    </source>
</evidence>
<dbReference type="GO" id="GO:0006508">
    <property type="term" value="P:proteolysis"/>
    <property type="evidence" value="ECO:0007669"/>
    <property type="project" value="InterPro"/>
</dbReference>
<feature type="chain" id="PRO_5038406672" evidence="3">
    <location>
        <begin position="20"/>
        <end position="516"/>
    </location>
</feature>
<dbReference type="SUPFAM" id="SSF56601">
    <property type="entry name" value="beta-lactamase/transpeptidase-like"/>
    <property type="match status" value="1"/>
</dbReference>
<feature type="signal peptide" evidence="3">
    <location>
        <begin position="1"/>
        <end position="19"/>
    </location>
</feature>
<dbReference type="RefSeq" id="WP_119925334.1">
    <property type="nucleotide sequence ID" value="NZ_QZEY01000002.1"/>
</dbReference>
<dbReference type="GO" id="GO:0009002">
    <property type="term" value="F:serine-type D-Ala-D-Ala carboxypeptidase activity"/>
    <property type="evidence" value="ECO:0007669"/>
    <property type="project" value="UniProtKB-EC"/>
</dbReference>
<organism evidence="4 5">
    <name type="scientific">Bailinhaonella thermotolerans</name>
    <dbReference type="NCBI Taxonomy" id="1070861"/>
    <lineage>
        <taxon>Bacteria</taxon>
        <taxon>Bacillati</taxon>
        <taxon>Actinomycetota</taxon>
        <taxon>Actinomycetes</taxon>
        <taxon>Streptosporangiales</taxon>
        <taxon>Streptosporangiaceae</taxon>
        <taxon>Bailinhaonella</taxon>
    </lineage>
</organism>
<evidence type="ECO:0000256" key="3">
    <source>
        <dbReference type="SAM" id="SignalP"/>
    </source>
</evidence>
<dbReference type="Gene3D" id="3.40.710.10">
    <property type="entry name" value="DD-peptidase/beta-lactamase superfamily"/>
    <property type="match status" value="2"/>
</dbReference>
<dbReference type="PANTHER" id="PTHR30023">
    <property type="entry name" value="D-ALANYL-D-ALANINE CARBOXYPEPTIDASE"/>
    <property type="match status" value="1"/>
</dbReference>
<dbReference type="AlphaFoldDB" id="A0A3A4AVZ1"/>
<evidence type="ECO:0000313" key="4">
    <source>
        <dbReference type="EMBL" id="RJL34035.1"/>
    </source>
</evidence>
<dbReference type="Gene3D" id="3.50.80.20">
    <property type="entry name" value="D-Ala-D-Ala carboxypeptidase C, peptidase S13"/>
    <property type="match status" value="1"/>
</dbReference>
<dbReference type="GO" id="GO:0000270">
    <property type="term" value="P:peptidoglycan metabolic process"/>
    <property type="evidence" value="ECO:0007669"/>
    <property type="project" value="TreeGrafter"/>
</dbReference>
<comment type="similarity">
    <text evidence="1">Belongs to the peptidase S13 family.</text>
</comment>
<keyword evidence="4" id="KW-0645">Protease</keyword>
<dbReference type="OrthoDB" id="9802627at2"/>
<evidence type="ECO:0000256" key="1">
    <source>
        <dbReference type="ARBA" id="ARBA00006096"/>
    </source>
</evidence>
<dbReference type="NCBIfam" id="TIGR00666">
    <property type="entry name" value="PBP4"/>
    <property type="match status" value="1"/>
</dbReference>
<keyword evidence="5" id="KW-1185">Reference proteome</keyword>
<reference evidence="4 5" key="1">
    <citation type="submission" date="2018-09" db="EMBL/GenBank/DDBJ databases">
        <title>YIM 75507 draft genome.</title>
        <authorList>
            <person name="Tang S."/>
            <person name="Feng Y."/>
        </authorList>
    </citation>
    <scope>NUCLEOTIDE SEQUENCE [LARGE SCALE GENOMIC DNA]</scope>
    <source>
        <strain evidence="4 5">YIM 75507</strain>
    </source>
</reference>